<dbReference type="InterPro" id="IPR017441">
    <property type="entry name" value="Protein_kinase_ATP_BS"/>
</dbReference>
<keyword evidence="9" id="KW-0472">Membrane</keyword>
<dbReference type="InterPro" id="IPR000719">
    <property type="entry name" value="Prot_kinase_dom"/>
</dbReference>
<keyword evidence="4" id="KW-0723">Serine/threonine-protein kinase</keyword>
<feature type="compositionally biased region" description="Low complexity" evidence="12">
    <location>
        <begin position="553"/>
        <end position="569"/>
    </location>
</feature>
<keyword evidence="7" id="KW-0418">Kinase</keyword>
<dbReference type="PANTHER" id="PTHR47985:SF32">
    <property type="entry name" value="RECEPTOR-LIKE KINASE LIP2"/>
    <property type="match status" value="1"/>
</dbReference>
<evidence type="ECO:0000256" key="6">
    <source>
        <dbReference type="ARBA" id="ARBA00022741"/>
    </source>
</evidence>
<feature type="compositionally biased region" description="Low complexity" evidence="12">
    <location>
        <begin position="413"/>
        <end position="431"/>
    </location>
</feature>
<dbReference type="InterPro" id="IPR011009">
    <property type="entry name" value="Kinase-like_dom_sf"/>
</dbReference>
<feature type="compositionally biased region" description="Acidic residues" evidence="12">
    <location>
        <begin position="371"/>
        <end position="402"/>
    </location>
</feature>
<evidence type="ECO:0000256" key="3">
    <source>
        <dbReference type="ARBA" id="ARBA00022475"/>
    </source>
</evidence>
<evidence type="ECO:0000256" key="1">
    <source>
        <dbReference type="ARBA" id="ARBA00004193"/>
    </source>
</evidence>
<dbReference type="GO" id="GO:0004674">
    <property type="term" value="F:protein serine/threonine kinase activity"/>
    <property type="evidence" value="ECO:0007669"/>
    <property type="project" value="UniProtKB-KW"/>
</dbReference>
<dbReference type="Proteomes" id="UP000594263">
    <property type="component" value="Unplaced"/>
</dbReference>
<keyword evidence="6 11" id="KW-0547">Nucleotide-binding</keyword>
<dbReference type="CDD" id="cd14066">
    <property type="entry name" value="STKc_IRAK"/>
    <property type="match status" value="1"/>
</dbReference>
<comment type="subcellular location">
    <subcellularLocation>
        <location evidence="1">Cell membrane</location>
        <topology evidence="1">Lipid-anchor</topology>
    </subcellularLocation>
</comment>
<dbReference type="GO" id="GO:0010183">
    <property type="term" value="P:pollen tube guidance"/>
    <property type="evidence" value="ECO:0007669"/>
    <property type="project" value="UniProtKB-ARBA"/>
</dbReference>
<reference evidence="14" key="1">
    <citation type="submission" date="2021-01" db="UniProtKB">
        <authorList>
            <consortium name="EnsemblPlants"/>
        </authorList>
    </citation>
    <scope>IDENTIFICATION</scope>
</reference>
<keyword evidence="8 11" id="KW-0067">ATP-binding</keyword>
<feature type="compositionally biased region" description="Basic and acidic residues" evidence="12">
    <location>
        <begin position="26"/>
        <end position="39"/>
    </location>
</feature>
<dbReference type="GO" id="GO:0005524">
    <property type="term" value="F:ATP binding"/>
    <property type="evidence" value="ECO:0007669"/>
    <property type="project" value="UniProtKB-UniRule"/>
</dbReference>
<evidence type="ECO:0000256" key="8">
    <source>
        <dbReference type="ARBA" id="ARBA00022840"/>
    </source>
</evidence>
<feature type="compositionally biased region" description="Basic and acidic residues" evidence="12">
    <location>
        <begin position="359"/>
        <end position="370"/>
    </location>
</feature>
<dbReference type="SUPFAM" id="SSF56112">
    <property type="entry name" value="Protein kinase-like (PK-like)"/>
    <property type="match status" value="1"/>
</dbReference>
<keyword evidence="3" id="KW-1003">Cell membrane</keyword>
<dbReference type="Pfam" id="PF00069">
    <property type="entry name" value="Pkinase"/>
    <property type="match status" value="1"/>
</dbReference>
<feature type="compositionally biased region" description="Basic residues" evidence="12">
    <location>
        <begin position="432"/>
        <end position="448"/>
    </location>
</feature>
<dbReference type="Gene3D" id="3.30.200.20">
    <property type="entry name" value="Phosphorylase Kinase, domain 1"/>
    <property type="match status" value="1"/>
</dbReference>
<dbReference type="PROSITE" id="PS50011">
    <property type="entry name" value="PROTEIN_KINASE_DOM"/>
    <property type="match status" value="1"/>
</dbReference>
<feature type="compositionally biased region" description="Polar residues" evidence="12">
    <location>
        <begin position="542"/>
        <end position="552"/>
    </location>
</feature>
<evidence type="ECO:0000256" key="7">
    <source>
        <dbReference type="ARBA" id="ARBA00022777"/>
    </source>
</evidence>
<accession>A0A7N0ZX05</accession>
<feature type="compositionally biased region" description="Polar residues" evidence="12">
    <location>
        <begin position="501"/>
        <end position="511"/>
    </location>
</feature>
<dbReference type="InterPro" id="IPR008271">
    <property type="entry name" value="Ser/Thr_kinase_AS"/>
</dbReference>
<dbReference type="EnsemblPlants" id="Kaladp0044s0099.1.v1.1">
    <property type="protein sequence ID" value="Kaladp0044s0099.1.v1.1"/>
    <property type="gene ID" value="Kaladp0044s0099.v1.1"/>
</dbReference>
<evidence type="ECO:0000256" key="12">
    <source>
        <dbReference type="SAM" id="MobiDB-lite"/>
    </source>
</evidence>
<evidence type="ECO:0000313" key="14">
    <source>
        <dbReference type="EnsemblPlants" id="Kaladp0044s0099.1.v1.1"/>
    </source>
</evidence>
<feature type="binding site" evidence="11">
    <location>
        <position position="90"/>
    </location>
    <ligand>
        <name>ATP</name>
        <dbReference type="ChEBI" id="CHEBI:30616"/>
    </ligand>
</feature>
<dbReference type="PANTHER" id="PTHR47985">
    <property type="entry name" value="OS07G0668900 PROTEIN"/>
    <property type="match status" value="1"/>
</dbReference>
<feature type="domain" description="Protein kinase" evidence="13">
    <location>
        <begin position="61"/>
        <end position="339"/>
    </location>
</feature>
<sequence length="569" mass="61851">MSCFPCFSSQKSNKENTEIDGGPPDNKQRGAADKQKDDEGGPNISAEAFNFRELATATKNFKQECLLGEGGFGRVYKGTIQKSGQVVAVKQLDRNGLQAGNKEFLAEIANLSVLDHPNLVKLVGYCADGDQRLLVYEFLTGGTLEQHLLDIGDKRPLDWQTRMKIASGAASGLEYLHDKANPPVIYRDFKSANVLLDDELNPKLTDVGLAKLGSNGDPKFAVPSRVMGTYGYSAPEYVRSSELSMKSDVYSFGVVLLELITGRRAVDTTKPNSEQNLVTWAQPLFKDPKNYPELADPLLKGQFPEKGLNQVVAIAAMCLQEEASVRPLIADIAPALGFLATASPEVILTPPIPLPSPSSREEMSAKHETNNQEEDGSEYTTDESGSEYTDEEGSEEYEEEDGSQYNPESKKWASTSVSKSRTSSVARGKGSSSRRKASKRHSRLRSHKQGGGERSQKLNNGATSSRKSSRGQQDGEVSMNHHGSWKPEDGRYSSSHKHLQEQGSEDGSSGKHQAMSGSSSRKLSSNRVSHKSNRGHEYASISHRSSIGSRNGSEPSSSEAGSDSELTAH</sequence>
<organism evidence="14 15">
    <name type="scientific">Kalanchoe fedtschenkoi</name>
    <name type="common">Lavender scallops</name>
    <name type="synonym">South American air plant</name>
    <dbReference type="NCBI Taxonomy" id="63787"/>
    <lineage>
        <taxon>Eukaryota</taxon>
        <taxon>Viridiplantae</taxon>
        <taxon>Streptophyta</taxon>
        <taxon>Embryophyta</taxon>
        <taxon>Tracheophyta</taxon>
        <taxon>Spermatophyta</taxon>
        <taxon>Magnoliopsida</taxon>
        <taxon>eudicotyledons</taxon>
        <taxon>Gunneridae</taxon>
        <taxon>Pentapetalae</taxon>
        <taxon>Saxifragales</taxon>
        <taxon>Crassulaceae</taxon>
        <taxon>Kalanchoe</taxon>
    </lineage>
</organism>
<protein>
    <recommendedName>
        <fullName evidence="13">Protein kinase domain-containing protein</fullName>
    </recommendedName>
</protein>
<dbReference type="AlphaFoldDB" id="A0A7N0ZX05"/>
<comment type="similarity">
    <text evidence="2">Belongs to the protein kinase superfamily. Ser/Thr protein kinase family.</text>
</comment>
<dbReference type="FunFam" id="1.10.510.10:FF:000032">
    <property type="entry name" value="Serine/threonine-protein kinase PBS1"/>
    <property type="match status" value="1"/>
</dbReference>
<keyword evidence="10" id="KW-0449">Lipoprotein</keyword>
<evidence type="ECO:0000256" key="10">
    <source>
        <dbReference type="ARBA" id="ARBA00023288"/>
    </source>
</evidence>
<dbReference type="GO" id="GO:0005886">
    <property type="term" value="C:plasma membrane"/>
    <property type="evidence" value="ECO:0007669"/>
    <property type="project" value="UniProtKB-SubCell"/>
</dbReference>
<keyword evidence="5" id="KW-0808">Transferase</keyword>
<feature type="compositionally biased region" description="Low complexity" evidence="12">
    <location>
        <begin position="516"/>
        <end position="527"/>
    </location>
</feature>
<proteinExistence type="inferred from homology"/>
<keyword evidence="15" id="KW-1185">Reference proteome</keyword>
<evidence type="ECO:0000259" key="13">
    <source>
        <dbReference type="PROSITE" id="PS50011"/>
    </source>
</evidence>
<feature type="compositionally biased region" description="Polar residues" evidence="12">
    <location>
        <begin position="457"/>
        <end position="472"/>
    </location>
</feature>
<evidence type="ECO:0000256" key="11">
    <source>
        <dbReference type="PROSITE-ProRule" id="PRU10141"/>
    </source>
</evidence>
<evidence type="ECO:0000313" key="15">
    <source>
        <dbReference type="Proteomes" id="UP000594263"/>
    </source>
</evidence>
<dbReference type="PROSITE" id="PS00108">
    <property type="entry name" value="PROTEIN_KINASE_ST"/>
    <property type="match status" value="1"/>
</dbReference>
<name>A0A7N0ZX05_KALFE</name>
<dbReference type="FunFam" id="3.30.200.20:FF:000266">
    <property type="entry name" value="probable serine/threonine-protein kinase RLCKVII"/>
    <property type="match status" value="1"/>
</dbReference>
<dbReference type="Gramene" id="Kaladp0044s0099.1.v1.1">
    <property type="protein sequence ID" value="Kaladp0044s0099.1.v1.1"/>
    <property type="gene ID" value="Kaladp0044s0099.v1.1"/>
</dbReference>
<evidence type="ECO:0000256" key="9">
    <source>
        <dbReference type="ARBA" id="ARBA00023136"/>
    </source>
</evidence>
<dbReference type="Gene3D" id="1.10.510.10">
    <property type="entry name" value="Transferase(Phosphotransferase) domain 1"/>
    <property type="match status" value="1"/>
</dbReference>
<feature type="region of interest" description="Disordered" evidence="12">
    <location>
        <begin position="347"/>
        <end position="569"/>
    </location>
</feature>
<evidence type="ECO:0000256" key="2">
    <source>
        <dbReference type="ARBA" id="ARBA00008684"/>
    </source>
</evidence>
<evidence type="ECO:0000256" key="5">
    <source>
        <dbReference type="ARBA" id="ARBA00022679"/>
    </source>
</evidence>
<dbReference type="PROSITE" id="PS00107">
    <property type="entry name" value="PROTEIN_KINASE_ATP"/>
    <property type="match status" value="1"/>
</dbReference>
<feature type="region of interest" description="Disordered" evidence="12">
    <location>
        <begin position="1"/>
        <end position="43"/>
    </location>
</feature>
<evidence type="ECO:0000256" key="4">
    <source>
        <dbReference type="ARBA" id="ARBA00022527"/>
    </source>
</evidence>
<dbReference type="GO" id="GO:0090404">
    <property type="term" value="C:pollen tube tip"/>
    <property type="evidence" value="ECO:0007669"/>
    <property type="project" value="UniProtKB-ARBA"/>
</dbReference>